<name>A6J1M3_RAT</name>
<sequence length="122" mass="12884">MLAKSPQACCSSQVTIWPGCVATMPRPMPSAASSKSSWVVVSPSEALAWGSYHLKPLTRGDRSELQANSVCCCPDKWTGAPTSYREPSASSFGCGVSHSGRTQRPLLGRLAVLCPAVSRTVT</sequence>
<reference evidence="1 2" key="1">
    <citation type="submission" date="2005-07" db="EMBL/GenBank/DDBJ databases">
        <authorList>
            <person name="Mural R.J."/>
            <person name="Li P.W."/>
            <person name="Adams M.D."/>
            <person name="Amanatides P.G."/>
            <person name="Baden-Tillson H."/>
            <person name="Barnstead M."/>
            <person name="Chin S.H."/>
            <person name="Dew I."/>
            <person name="Evans C.A."/>
            <person name="Ferriera S."/>
            <person name="Flanigan M."/>
            <person name="Fosler C."/>
            <person name="Glodek A."/>
            <person name="Gu Z."/>
            <person name="Holt R.A."/>
            <person name="Jennings D."/>
            <person name="Kraft C.L."/>
            <person name="Lu F."/>
            <person name="Nguyen T."/>
            <person name="Nusskern D.R."/>
            <person name="Pfannkoch C.M."/>
            <person name="Sitter C."/>
            <person name="Sutton G.G."/>
            <person name="Venter J.C."/>
            <person name="Wang Z."/>
            <person name="Woodage T."/>
            <person name="Zheng X.H."/>
            <person name="Zhong F."/>
        </authorList>
    </citation>
    <scope>NUCLEOTIDE SEQUENCE [LARGE SCALE GENOMIC DNA]</scope>
    <source>
        <strain>BN</strain>
        <strain evidence="2">Sprague-Dawley</strain>
    </source>
</reference>
<dbReference type="AlphaFoldDB" id="A6J1M3"/>
<dbReference type="Proteomes" id="UP000234681">
    <property type="component" value="Chromosome 12"/>
</dbReference>
<evidence type="ECO:0000313" key="1">
    <source>
        <dbReference type="EMBL" id="EDM13812.1"/>
    </source>
</evidence>
<evidence type="ECO:0000313" key="2">
    <source>
        <dbReference type="Proteomes" id="UP000234681"/>
    </source>
</evidence>
<organism evidence="1 2">
    <name type="scientific">Rattus norvegicus</name>
    <name type="common">Rat</name>
    <dbReference type="NCBI Taxonomy" id="10116"/>
    <lineage>
        <taxon>Eukaryota</taxon>
        <taxon>Metazoa</taxon>
        <taxon>Chordata</taxon>
        <taxon>Craniata</taxon>
        <taxon>Vertebrata</taxon>
        <taxon>Euteleostomi</taxon>
        <taxon>Mammalia</taxon>
        <taxon>Eutheria</taxon>
        <taxon>Euarchontoglires</taxon>
        <taxon>Glires</taxon>
        <taxon>Rodentia</taxon>
        <taxon>Myomorpha</taxon>
        <taxon>Muroidea</taxon>
        <taxon>Muridae</taxon>
        <taxon>Murinae</taxon>
        <taxon>Rattus</taxon>
    </lineage>
</organism>
<dbReference type="EMBL" id="CH473973">
    <property type="protein sequence ID" value="EDM13812.1"/>
    <property type="molecule type" value="Genomic_DNA"/>
</dbReference>
<gene>
    <name evidence="1" type="ORF">rCG_21529</name>
</gene>
<accession>A6J1M3</accession>
<proteinExistence type="predicted"/>
<protein>
    <submittedName>
        <fullName evidence="1">RCG21529</fullName>
    </submittedName>
</protein>